<feature type="region of interest" description="Disordered" evidence="8">
    <location>
        <begin position="1595"/>
        <end position="1712"/>
    </location>
</feature>
<evidence type="ECO:0000256" key="7">
    <source>
        <dbReference type="SAM" id="Coils"/>
    </source>
</evidence>
<feature type="region of interest" description="Disordered" evidence="8">
    <location>
        <begin position="1534"/>
        <end position="1558"/>
    </location>
</feature>
<proteinExistence type="predicted"/>
<dbReference type="PANTHER" id="PTHR46501">
    <property type="entry name" value="MYOMEGALIN"/>
    <property type="match status" value="1"/>
</dbReference>
<feature type="region of interest" description="Disordered" evidence="8">
    <location>
        <begin position="1136"/>
        <end position="1164"/>
    </location>
</feature>
<feature type="coiled-coil region" evidence="7">
    <location>
        <begin position="71"/>
        <end position="188"/>
    </location>
</feature>
<dbReference type="PROSITE" id="PS51316">
    <property type="entry name" value="ODV"/>
    <property type="match status" value="1"/>
</dbReference>
<feature type="region of interest" description="Disordered" evidence="8">
    <location>
        <begin position="1959"/>
        <end position="2006"/>
    </location>
</feature>
<organism evidence="10 11">
    <name type="scientific">Canis lupus familiaris</name>
    <name type="common">Dog</name>
    <name type="synonym">Canis familiaris</name>
    <dbReference type="NCBI Taxonomy" id="9615"/>
    <lineage>
        <taxon>Eukaryota</taxon>
        <taxon>Metazoa</taxon>
        <taxon>Chordata</taxon>
        <taxon>Craniata</taxon>
        <taxon>Vertebrata</taxon>
        <taxon>Euteleostomi</taxon>
        <taxon>Mammalia</taxon>
        <taxon>Eutheria</taxon>
        <taxon>Laurasiatheria</taxon>
        <taxon>Carnivora</taxon>
        <taxon>Caniformia</taxon>
        <taxon>Canidae</taxon>
        <taxon>Canis</taxon>
    </lineage>
</organism>
<feature type="compositionally biased region" description="Low complexity" evidence="8">
    <location>
        <begin position="1534"/>
        <end position="1557"/>
    </location>
</feature>
<dbReference type="InterPro" id="IPR052593">
    <property type="entry name" value="MT-associated_AKAP9-binding"/>
</dbReference>
<reference evidence="10" key="2">
    <citation type="submission" date="2025-08" db="UniProtKB">
        <authorList>
            <consortium name="Ensembl"/>
        </authorList>
    </citation>
    <scope>IDENTIFICATION</scope>
</reference>
<feature type="coiled-coil region" evidence="7">
    <location>
        <begin position="421"/>
        <end position="490"/>
    </location>
</feature>
<feature type="coiled-coil region" evidence="7">
    <location>
        <begin position="1785"/>
        <end position="1900"/>
    </location>
</feature>
<dbReference type="Pfam" id="PF06758">
    <property type="entry name" value="Olduvai"/>
    <property type="match status" value="1"/>
</dbReference>
<dbReference type="InterPro" id="IPR012943">
    <property type="entry name" value="Cnn_1N"/>
</dbReference>
<dbReference type="GO" id="GO:0005815">
    <property type="term" value="C:microtubule organizing center"/>
    <property type="evidence" value="ECO:0007669"/>
    <property type="project" value="UniProtKB-SubCell"/>
</dbReference>
<feature type="coiled-coil region" evidence="7">
    <location>
        <begin position="1722"/>
        <end position="1752"/>
    </location>
</feature>
<feature type="coiled-coil region" evidence="7">
    <location>
        <begin position="815"/>
        <end position="942"/>
    </location>
</feature>
<dbReference type="Pfam" id="PF07989">
    <property type="entry name" value="Cnn_1N"/>
    <property type="match status" value="1"/>
</dbReference>
<evidence type="ECO:0000313" key="11">
    <source>
        <dbReference type="Proteomes" id="UP000002254"/>
    </source>
</evidence>
<feature type="coiled-coil region" evidence="7">
    <location>
        <begin position="307"/>
        <end position="369"/>
    </location>
</feature>
<keyword evidence="3" id="KW-0963">Cytoplasm</keyword>
<evidence type="ECO:0000313" key="10">
    <source>
        <dbReference type="Ensembl" id="ENSCAFP00000064435.2"/>
    </source>
</evidence>
<protein>
    <submittedName>
        <fullName evidence="10">Phosphodiesterase 4D interacting protein</fullName>
    </submittedName>
</protein>
<evidence type="ECO:0000256" key="4">
    <source>
        <dbReference type="ARBA" id="ARBA00022553"/>
    </source>
</evidence>
<evidence type="ECO:0000256" key="3">
    <source>
        <dbReference type="ARBA" id="ARBA00022490"/>
    </source>
</evidence>
<keyword evidence="6" id="KW-0206">Cytoskeleton</keyword>
<evidence type="ECO:0000256" key="1">
    <source>
        <dbReference type="ARBA" id="ARBA00004267"/>
    </source>
</evidence>
<dbReference type="Pfam" id="PF23246">
    <property type="entry name" value="CC_CDK5RAP2"/>
    <property type="match status" value="1"/>
</dbReference>
<dbReference type="InterPro" id="IPR010630">
    <property type="entry name" value="Olduvai_dom"/>
</dbReference>
<feature type="compositionally biased region" description="Low complexity" evidence="8">
    <location>
        <begin position="1962"/>
        <end position="1972"/>
    </location>
</feature>
<feature type="coiled-coil region" evidence="7">
    <location>
        <begin position="1294"/>
        <end position="1328"/>
    </location>
</feature>
<feature type="region of interest" description="Disordered" evidence="8">
    <location>
        <begin position="1230"/>
        <end position="1250"/>
    </location>
</feature>
<reference evidence="10 11" key="1">
    <citation type="journal article" date="2005" name="Nature">
        <title>Genome sequence, comparative analysis and haplotype structure of the domestic dog.</title>
        <authorList>
            <consortium name="Broad Sequencing Platform"/>
            <person name="Lindblad-Toh K."/>
            <person name="Wade C.M."/>
            <person name="Mikkelsen T.S."/>
            <person name="Karlsson E.K."/>
            <person name="Jaffe D.B."/>
            <person name="Kamal M."/>
            <person name="Clamp M."/>
            <person name="Chang J.L."/>
            <person name="Kulbokas E.J. III"/>
            <person name="Zody M.C."/>
            <person name="Mauceli E."/>
            <person name="Xie X."/>
            <person name="Breen M."/>
            <person name="Wayne R.K."/>
            <person name="Ostrander E.A."/>
            <person name="Ponting C.P."/>
            <person name="Galibert F."/>
            <person name="Smith D.R."/>
            <person name="DeJong P.J."/>
            <person name="Kirkness E."/>
            <person name="Alvarez P."/>
            <person name="Biagi T."/>
            <person name="Brockman W."/>
            <person name="Butler J."/>
            <person name="Chin C.W."/>
            <person name="Cook A."/>
            <person name="Cuff J."/>
            <person name="Daly M.J."/>
            <person name="DeCaprio D."/>
            <person name="Gnerre S."/>
            <person name="Grabherr M."/>
            <person name="Kellis M."/>
            <person name="Kleber M."/>
            <person name="Bardeleben C."/>
            <person name="Goodstadt L."/>
            <person name="Heger A."/>
            <person name="Hitte C."/>
            <person name="Kim L."/>
            <person name="Koepfli K.P."/>
            <person name="Parker H.G."/>
            <person name="Pollinger J.P."/>
            <person name="Searle S.M."/>
            <person name="Sutter N.B."/>
            <person name="Thomas R."/>
            <person name="Webber C."/>
            <person name="Baldwin J."/>
            <person name="Abebe A."/>
            <person name="Abouelleil A."/>
            <person name="Aftuck L."/>
            <person name="Ait-Zahra M."/>
            <person name="Aldredge T."/>
            <person name="Allen N."/>
            <person name="An P."/>
            <person name="Anderson S."/>
            <person name="Antoine C."/>
            <person name="Arachchi H."/>
            <person name="Aslam A."/>
            <person name="Ayotte L."/>
            <person name="Bachantsang P."/>
            <person name="Barry A."/>
            <person name="Bayul T."/>
            <person name="Benamara M."/>
            <person name="Berlin A."/>
            <person name="Bessette D."/>
            <person name="Blitshteyn B."/>
            <person name="Bloom T."/>
            <person name="Blye J."/>
            <person name="Boguslavskiy L."/>
            <person name="Bonnet C."/>
            <person name="Boukhgalter B."/>
            <person name="Brown A."/>
            <person name="Cahill P."/>
            <person name="Calixte N."/>
            <person name="Camarata J."/>
            <person name="Cheshatsang Y."/>
            <person name="Chu J."/>
            <person name="Citroen M."/>
            <person name="Collymore A."/>
            <person name="Cooke P."/>
            <person name="Dawoe T."/>
            <person name="Daza R."/>
            <person name="Decktor K."/>
            <person name="DeGray S."/>
            <person name="Dhargay N."/>
            <person name="Dooley K."/>
            <person name="Dooley K."/>
            <person name="Dorje P."/>
            <person name="Dorjee K."/>
            <person name="Dorris L."/>
            <person name="Duffey N."/>
            <person name="Dupes A."/>
            <person name="Egbiremolen O."/>
            <person name="Elong R."/>
            <person name="Falk J."/>
            <person name="Farina A."/>
            <person name="Faro S."/>
            <person name="Ferguson D."/>
            <person name="Ferreira P."/>
            <person name="Fisher S."/>
            <person name="FitzGerald M."/>
            <person name="Foley K."/>
            <person name="Foley C."/>
            <person name="Franke A."/>
            <person name="Friedrich D."/>
            <person name="Gage D."/>
            <person name="Garber M."/>
            <person name="Gearin G."/>
            <person name="Giannoukos G."/>
            <person name="Goode T."/>
            <person name="Goyette A."/>
            <person name="Graham J."/>
            <person name="Grandbois E."/>
            <person name="Gyaltsen K."/>
            <person name="Hafez N."/>
            <person name="Hagopian D."/>
            <person name="Hagos B."/>
            <person name="Hall J."/>
            <person name="Healy C."/>
            <person name="Hegarty R."/>
            <person name="Honan T."/>
            <person name="Horn A."/>
            <person name="Houde N."/>
            <person name="Hughes L."/>
            <person name="Hunnicutt L."/>
            <person name="Husby M."/>
            <person name="Jester B."/>
            <person name="Jones C."/>
            <person name="Kamat A."/>
            <person name="Kanga B."/>
            <person name="Kells C."/>
            <person name="Khazanovich D."/>
            <person name="Kieu A.C."/>
            <person name="Kisner P."/>
            <person name="Kumar M."/>
            <person name="Lance K."/>
            <person name="Landers T."/>
            <person name="Lara M."/>
            <person name="Lee W."/>
            <person name="Leger J.P."/>
            <person name="Lennon N."/>
            <person name="Leuper L."/>
            <person name="LeVine S."/>
            <person name="Liu J."/>
            <person name="Liu X."/>
            <person name="Lokyitsang Y."/>
            <person name="Lokyitsang T."/>
            <person name="Lui A."/>
            <person name="Macdonald J."/>
            <person name="Major J."/>
            <person name="Marabella R."/>
            <person name="Maru K."/>
            <person name="Matthews C."/>
            <person name="McDonough S."/>
            <person name="Mehta T."/>
            <person name="Meldrim J."/>
            <person name="Melnikov A."/>
            <person name="Meneus L."/>
            <person name="Mihalev A."/>
            <person name="Mihova T."/>
            <person name="Miller K."/>
            <person name="Mittelman R."/>
            <person name="Mlenga V."/>
            <person name="Mulrain L."/>
            <person name="Munson G."/>
            <person name="Navidi A."/>
            <person name="Naylor J."/>
            <person name="Nguyen T."/>
            <person name="Nguyen N."/>
            <person name="Nguyen C."/>
            <person name="Nguyen T."/>
            <person name="Nicol R."/>
            <person name="Norbu N."/>
            <person name="Norbu C."/>
            <person name="Novod N."/>
            <person name="Nyima T."/>
            <person name="Olandt P."/>
            <person name="O'Neill B."/>
            <person name="O'Neill K."/>
            <person name="Osman S."/>
            <person name="Oyono L."/>
            <person name="Patti C."/>
            <person name="Perrin D."/>
            <person name="Phunkhang P."/>
            <person name="Pierre F."/>
            <person name="Priest M."/>
            <person name="Rachupka A."/>
            <person name="Raghuraman S."/>
            <person name="Rameau R."/>
            <person name="Ray V."/>
            <person name="Raymond C."/>
            <person name="Rege F."/>
            <person name="Rise C."/>
            <person name="Rogers J."/>
            <person name="Rogov P."/>
            <person name="Sahalie J."/>
            <person name="Settipalli S."/>
            <person name="Sharpe T."/>
            <person name="Shea T."/>
            <person name="Sheehan M."/>
            <person name="Sherpa N."/>
            <person name="Shi J."/>
            <person name="Shih D."/>
            <person name="Sloan J."/>
            <person name="Smith C."/>
            <person name="Sparrow T."/>
            <person name="Stalker J."/>
            <person name="Stange-Thomann N."/>
            <person name="Stavropoulos S."/>
            <person name="Stone C."/>
            <person name="Stone S."/>
            <person name="Sykes S."/>
            <person name="Tchuinga P."/>
            <person name="Tenzing P."/>
            <person name="Tesfaye S."/>
            <person name="Thoulutsang D."/>
            <person name="Thoulutsang Y."/>
            <person name="Topham K."/>
            <person name="Topping I."/>
            <person name="Tsamla T."/>
            <person name="Vassiliev H."/>
            <person name="Venkataraman V."/>
            <person name="Vo A."/>
            <person name="Wangchuk T."/>
            <person name="Wangdi T."/>
            <person name="Weiand M."/>
            <person name="Wilkinson J."/>
            <person name="Wilson A."/>
            <person name="Yadav S."/>
            <person name="Yang S."/>
            <person name="Yang X."/>
            <person name="Young G."/>
            <person name="Yu Q."/>
            <person name="Zainoun J."/>
            <person name="Zembek L."/>
            <person name="Zimmer A."/>
            <person name="Lander E.S."/>
        </authorList>
    </citation>
    <scope>NUCLEOTIDE SEQUENCE [LARGE SCALE GENOMIC DNA]</scope>
    <source>
        <strain evidence="10">Boxer</strain>
    </source>
</reference>
<dbReference type="Ensembl" id="ENSCAFT00000089874.2">
    <property type="protein sequence ID" value="ENSCAFP00000064435.2"/>
    <property type="gene ID" value="ENSCAFG00000010803.6"/>
</dbReference>
<feature type="compositionally biased region" description="Polar residues" evidence="8">
    <location>
        <begin position="766"/>
        <end position="783"/>
    </location>
</feature>
<keyword evidence="4" id="KW-0597">Phosphoprotein</keyword>
<feature type="compositionally biased region" description="Polar residues" evidence="8">
    <location>
        <begin position="1654"/>
        <end position="1663"/>
    </location>
</feature>
<accession>A0A8P0TFV4</accession>
<evidence type="ECO:0000256" key="6">
    <source>
        <dbReference type="ARBA" id="ARBA00023212"/>
    </source>
</evidence>
<evidence type="ECO:0000259" key="9">
    <source>
        <dbReference type="PROSITE" id="PS51316"/>
    </source>
</evidence>
<dbReference type="SMART" id="SM01148">
    <property type="entry name" value="DUF1220"/>
    <property type="match status" value="1"/>
</dbReference>
<dbReference type="PANTHER" id="PTHR46501:SF2">
    <property type="entry name" value="MYOMEGALIN"/>
    <property type="match status" value="1"/>
</dbReference>
<keyword evidence="7" id="KW-0175">Coiled coil</keyword>
<feature type="coiled-coil region" evidence="7">
    <location>
        <begin position="614"/>
        <end position="699"/>
    </location>
</feature>
<feature type="compositionally biased region" description="Low complexity" evidence="8">
    <location>
        <begin position="1700"/>
        <end position="1712"/>
    </location>
</feature>
<feature type="domain" description="Olduvai" evidence="9">
    <location>
        <begin position="1494"/>
        <end position="1585"/>
    </location>
</feature>
<keyword evidence="5" id="KW-0333">Golgi apparatus</keyword>
<feature type="compositionally biased region" description="Polar residues" evidence="8">
    <location>
        <begin position="1595"/>
        <end position="1605"/>
    </location>
</feature>
<name>A0A8P0TFV4_CANLF</name>
<evidence type="ECO:0000256" key="8">
    <source>
        <dbReference type="SAM" id="MobiDB-lite"/>
    </source>
</evidence>
<evidence type="ECO:0000256" key="2">
    <source>
        <dbReference type="ARBA" id="ARBA00004555"/>
    </source>
</evidence>
<dbReference type="InterPro" id="IPR056273">
    <property type="entry name" value="CDK5RAP2_MYOME_CC"/>
</dbReference>
<feature type="region of interest" description="Disordered" evidence="8">
    <location>
        <begin position="766"/>
        <end position="811"/>
    </location>
</feature>
<feature type="compositionally biased region" description="Basic and acidic residues" evidence="8">
    <location>
        <begin position="1230"/>
        <end position="1241"/>
    </location>
</feature>
<dbReference type="GO" id="GO:0005794">
    <property type="term" value="C:Golgi apparatus"/>
    <property type="evidence" value="ECO:0007669"/>
    <property type="project" value="UniProtKB-SubCell"/>
</dbReference>
<feature type="coiled-coil region" evidence="7">
    <location>
        <begin position="1058"/>
        <end position="1099"/>
    </location>
</feature>
<gene>
    <name evidence="10" type="primary">PDE4DIP</name>
</gene>
<evidence type="ECO:0000256" key="5">
    <source>
        <dbReference type="ARBA" id="ARBA00023034"/>
    </source>
</evidence>
<sequence length="2217" mass="250611">MEQTWTRDYFAEDEGEMVPRTSHAAAFLSDTKDRGPPVQSQIWRSGEKASFGQTPSLRAFEKPPQVQTQALRDFEKHLNDLKKENFSLKLRIYFLEERMQQKYEASREDIYKRNIELKVEVESLKRELQDKKQHLDKTWADVENLNSHNEAELRRQFEERQQETEHVYELLENKIQLLQEESRLAKNEAARMAALVEAEKECNLELSEKLKGVANDREEVPMDQVNPDQYTEALAQRDKRIEELHQSLASQEKLVEQLSQEKQQLLHLLEEPMSMEIQPVTEELLKQQKLDSDETIITQQSVSDSHLAELQEKIQQMEATNKILQEKLNEMSCELKSAQESSQKQDGTIQSLKETLKSRENETEELYQVIEGQNDTMAKLREMLHQSQLGQLHSSQGTSPAQQQMALLDLQSGLFYSQLEIQKLQRLVRQKERQLADAKRCVQFVEAAAHEREQQKEASWKHNQELRKALQQLQGELESKSQQLRTLETEKCNEIRAHEQHIQHLNHSLSHKEQLLQEFRELLQYRDKSDKTLEANEMLLEKLRQRIQDRDVALERAIDEKFSALEEKEKELRQFHLAVRERDHDLERLRAILSSNEATMQSMESLLRAKGLEVEQLSATCQNLQWLKEEKETKFSHWQKEQESIIQQLQTSLHDRNKEVEDLSATLFCKLGPGQSEVAEELCQRLQRKERMLQELLTDRNKQAVEHEIEIQGLLQSMSTREQESQAAAGKMVQALMERNSELQALRQYLGGKDFMVSQALISNQPTEVTSNSPRLGEQTDQGSVHIPSKDDSISLTAKGDTSIPRSSLGDQDTVAGLEKELSNAKEELELMAKKERESRMELSALQSMVAVQEEELQVQAADMESLTRNIQIKEDLIKDLQMQLVDPEDIPAMERLTQEVLLLREKVASVESQGGNLLLMLEGLVDERSRLNEALQAERQLYSSLVKFHAHPESSERDRTLQVELEGAQVIRGRLEEVLGRSLERLSRLETLAAIGGAAAGEDTEDASTEFTDSIEEEAAHHNHQQLIKVALEKSLATVETQNVCLPPPSSAGGDNNRGLQEEMLHLRAEIHQHLEEKRRAEGELKELKAQIEEAGFSSVAHIRNTMLSLCLENAELKEQMGEAMSDGWEIEEDKEKGELDNRPQAQDPGPQSEFSLPGSTKHLRSQLAQCRQRYQDLQEKLLISEATVFAQANQLEKYRVMLTGESLVKQDSKQVQVDLQDLGYETCGRSENEAEREESTSPECEEPDSLRETVLMVGHLGSLLASPPGKKPLESHRGKQEEFQAYGKSEDISVLHKDIRDLKAQLQNANKIIQNLKSRVRSLSVTSDYSSSLERPRKLKAIGTLEGSSPHSVTDEDEGWLSDGTGAFCTPGLQAKKDLESLIQRVSQLEAQLPKTGVEGKLAEELRSASWPGKYDSLIQDQARELSYLRQKIREGRGICYLLTQHAKDTVKSFEDLLRSNDIDYYLGQSFREQLAQGSQLTERLTSKLSTKDHKSEKDQAGLEPLALRLSRELQEKEKVIEVLQAKLDARSLTPSSSHALSDSHRSPSSSSFLSDELEACSDMDVASEYTHYEEKKAPPGHSDSIHHLSHSAVLSSKPSATSVPRGVKAEPSSNPISLPAPQNPPQEASQAHPGVSTVHPASPAALPSNHLEANSSQYLNPAQPHSPPTGSTELGRILEPGYLGSGSQWDVMRPQKGSVSGDLSSGSSVCQLNSKPTGADLLEEHLGEIRNLRQRLEESICINDRLREQLEHRLSCTARGNGSTSNFYSPGLEPTPQLYNENRVLKEENRSLQAQLSHVSRERSQETECLREALLSSQSRLQELEMELEHQKEERQQLLEDLKEKQQEILHFQEERLSLQEKDSRLQRKLALLQQQCEEKQQLFQSLQSELQIYEALYGSSKKGLKASTWDAYHQVPLSSDLSHLVAEIRALRGQLEQSIQVNNCLRLQLEQQLDGGRSKTSLSPSSTSQEDPGDKQDSIASPPVRDVGMNSPALMFPSSSPAAPGSETAIFNRINELNLDAFPVMKNSPKLEGEAIDGSFANKHGRHVIGHIDDYSALRQQIGEGKVLVKKITALVRSAYTLPGLETQATEVPGGKGIHELGSSTQALQHVLEESASLLNMFWRAALPSSSPALSGNMGQAMKKELLELRTKLTKQETLLQCTAERLKTTHQQKESMEQFIFSHLTRTHDVLKKARTNLEVKSLRALASTPVL</sequence>
<comment type="subcellular location">
    <subcellularLocation>
        <location evidence="1">Cytoplasm</location>
        <location evidence="1">Cytoskeleton</location>
        <location evidence="1">Microtubule organizing center</location>
    </subcellularLocation>
    <subcellularLocation>
        <location evidence="2">Golgi apparatus</location>
    </subcellularLocation>
</comment>
<feature type="coiled-coil region" evidence="7">
    <location>
        <begin position="241"/>
        <end position="271"/>
    </location>
</feature>
<dbReference type="Proteomes" id="UP000002254">
    <property type="component" value="Chromosome 17"/>
</dbReference>